<dbReference type="InterPro" id="IPR052549">
    <property type="entry name" value="SpmB"/>
</dbReference>
<gene>
    <name evidence="3" type="primary">spmB</name>
    <name evidence="3" type="ORF">ATZ99_10810</name>
</gene>
<evidence type="ECO:0000259" key="2">
    <source>
        <dbReference type="Pfam" id="PF07670"/>
    </source>
</evidence>
<dbReference type="Proteomes" id="UP000075737">
    <property type="component" value="Unassembled WGS sequence"/>
</dbReference>
<comment type="caution">
    <text evidence="3">The sequence shown here is derived from an EMBL/GenBank/DDBJ whole genome shotgun (WGS) entry which is preliminary data.</text>
</comment>
<evidence type="ECO:0000313" key="4">
    <source>
        <dbReference type="Proteomes" id="UP000075737"/>
    </source>
</evidence>
<sequence>MFYRLINIFSQWAIPIFILFIMTYGYIKKIKIYEVFVEGAKMGFFTSVRIIPYLMAVMVSVGIFRASGAMDFFISLLAPLTRITGIPAEVLPMAIIRPLSGGGAQGIMVEIFKTYGPDSCLGRIAATMNGATDTTLYILAVYFGSVGIKNTRHALPAGLIADLAGFIASVIAVKLLLM</sequence>
<name>A0A162MK08_9FIRM</name>
<keyword evidence="1" id="KW-0812">Transmembrane</keyword>
<dbReference type="PANTHER" id="PTHR35793">
    <property type="entry name" value="INNER MEMBRANE PROTEIN YJIG"/>
    <property type="match status" value="1"/>
</dbReference>
<proteinExistence type="predicted"/>
<accession>A0A162MK08</accession>
<dbReference type="PATRIC" id="fig|520767.4.peg.1182"/>
<feature type="transmembrane region" description="Helical" evidence="1">
    <location>
        <begin position="48"/>
        <end position="67"/>
    </location>
</feature>
<evidence type="ECO:0000313" key="3">
    <source>
        <dbReference type="EMBL" id="KYO66453.1"/>
    </source>
</evidence>
<feature type="transmembrane region" description="Helical" evidence="1">
    <location>
        <begin position="6"/>
        <end position="27"/>
    </location>
</feature>
<keyword evidence="1" id="KW-0472">Membrane</keyword>
<dbReference type="EMBL" id="LOHZ01000027">
    <property type="protein sequence ID" value="KYO66453.1"/>
    <property type="molecule type" value="Genomic_DNA"/>
</dbReference>
<dbReference type="STRING" id="520767.ATZ99_10810"/>
<reference evidence="3 4" key="1">
    <citation type="submission" date="2015-12" db="EMBL/GenBank/DDBJ databases">
        <title>Draft genome of Thermovenabulum gondwanense isolated from a red thermophilic microbial mat colonisisng an outflow channel of a bore well.</title>
        <authorList>
            <person name="Patel B.K."/>
        </authorList>
    </citation>
    <scope>NUCLEOTIDE SEQUENCE [LARGE SCALE GENOMIC DNA]</scope>
    <source>
        <strain evidence="3 4">R270</strain>
    </source>
</reference>
<dbReference type="InterPro" id="IPR011642">
    <property type="entry name" value="Gate_dom"/>
</dbReference>
<dbReference type="PANTHER" id="PTHR35793:SF2">
    <property type="entry name" value="INNER MEMBRANE PROTEIN YJIG"/>
    <property type="match status" value="1"/>
</dbReference>
<dbReference type="AlphaFoldDB" id="A0A162MK08"/>
<keyword evidence="1" id="KW-1133">Transmembrane helix</keyword>
<dbReference type="OrthoDB" id="9805623at2"/>
<feature type="domain" description="Nucleoside transporter/FeoB GTPase Gate" evidence="2">
    <location>
        <begin position="48"/>
        <end position="149"/>
    </location>
</feature>
<dbReference type="Pfam" id="PF07670">
    <property type="entry name" value="Gate"/>
    <property type="match status" value="1"/>
</dbReference>
<feature type="transmembrane region" description="Helical" evidence="1">
    <location>
        <begin position="154"/>
        <end position="177"/>
    </location>
</feature>
<keyword evidence="4" id="KW-1185">Reference proteome</keyword>
<dbReference type="GO" id="GO:0005886">
    <property type="term" value="C:plasma membrane"/>
    <property type="evidence" value="ECO:0007669"/>
    <property type="project" value="TreeGrafter"/>
</dbReference>
<organism evidence="3 4">
    <name type="scientific">Thermovenabulum gondwanense</name>
    <dbReference type="NCBI Taxonomy" id="520767"/>
    <lineage>
        <taxon>Bacteria</taxon>
        <taxon>Bacillati</taxon>
        <taxon>Bacillota</taxon>
        <taxon>Clostridia</taxon>
        <taxon>Thermosediminibacterales</taxon>
        <taxon>Thermosediminibacteraceae</taxon>
        <taxon>Thermovenabulum</taxon>
    </lineage>
</organism>
<protein>
    <submittedName>
        <fullName evidence="3">Spore maturation protein B</fullName>
    </submittedName>
</protein>
<evidence type="ECO:0000256" key="1">
    <source>
        <dbReference type="SAM" id="Phobius"/>
    </source>
</evidence>